<dbReference type="STRING" id="451379.A0A0N5AM33"/>
<sequence>MFEAYIATEVASRLEKSVEVVSLAADVHAKNVYLGSKAGHLVSLTSVREGKRGYDLITSRSFEKKSVTNLQIVSDFGIILCLSDGQLSVHEILEPFNLKATISDIKPITSFSSHISQDDSFFYVAVSARKKIYFYKWMANDFINIRLEISPAYLTDNAQCVLWCDNIIALAVNNVYHYFTISNEETKIETLFNVGTKVREPLIVDFKEERMIGYRRDDYLIFQDYSGEPKPLLKVKFSECPLEIVYDAPYAVALLPKGKVEVRSVRPPMHIQTLQLNRASHLAKAMPGTVYVGSGGDVWLLDSCLHKKENVEKLVRDKHFELAIQIAERCEEIDEAGMIEIKRKAAFNLFCQRQFDEWLELHTEVKTGMHLFFYFAVVLHVMTVIAHFPRLLDFPYRKSLSSLLDDPLPDFAENDYKSGLLALARYLAAVRTEHAKVIANYNKLQKCGGNKISKEEIEHHKNVLQVVDTTLLKSYLQANESLVASLVRLPDNMCILADSEKILNEKQKYYELYLLYERRKLHDKALTLLKEHAYDTDSPLSGCTMTVLYLQRLGNANLDVILKYASWVLHENLTLGLSIFTYDDEEVRSLDRDRVLRYLAQECVAAIIPYLENIIFVWNEKRPKFHDALGTHYITQVKKLMTEYMSSLKDGESIVRAGEEEGALGVVRQKLAHFLRTSSSYSPEKLLVQLRHDSLYEERAVLLGRLKRHEQALAIYTSILKDYKAAEEYCVAHYNRNDPENSKVWLILLRMYTSPPDLSVLGVLQKDLYVTEPNQSEALRILKDHASFIDTAEALTLLPPDFSLKSVWNALEVILQATHDKNTSMRLHKAVCDAALSRCRDRLLKAQSVAFSLGYESECAFCSKKILNSAFARYPSGRLEHFYCYQSH</sequence>
<evidence type="ECO:0000256" key="3">
    <source>
        <dbReference type="ARBA" id="ARBA00038201"/>
    </source>
</evidence>
<dbReference type="PROSITE" id="PS50042">
    <property type="entry name" value="CNMP_BINDING_3"/>
    <property type="match status" value="1"/>
</dbReference>
<dbReference type="GO" id="GO:0016020">
    <property type="term" value="C:membrane"/>
    <property type="evidence" value="ECO:0007669"/>
    <property type="project" value="TreeGrafter"/>
</dbReference>
<dbReference type="GO" id="GO:0006886">
    <property type="term" value="P:intracellular protein transport"/>
    <property type="evidence" value="ECO:0007669"/>
    <property type="project" value="UniProtKB-UniRule"/>
</dbReference>
<name>A0A0N5AM33_9BILA</name>
<dbReference type="GO" id="GO:0005737">
    <property type="term" value="C:cytoplasm"/>
    <property type="evidence" value="ECO:0007669"/>
    <property type="project" value="TreeGrafter"/>
</dbReference>
<dbReference type="InterPro" id="IPR019452">
    <property type="entry name" value="VPS39/TGF_beta_rcpt-assoc_1"/>
</dbReference>
<evidence type="ECO:0000256" key="1">
    <source>
        <dbReference type="ARBA" id="ARBA00004184"/>
    </source>
</evidence>
<dbReference type="PROSITE" id="PS50236">
    <property type="entry name" value="CHCR"/>
    <property type="match status" value="1"/>
</dbReference>
<feature type="domain" description="Cyclic nucleotide-binding" evidence="5">
    <location>
        <begin position="625"/>
        <end position="707"/>
    </location>
</feature>
<protein>
    <submittedName>
        <fullName evidence="8">CNH domain-containing protein</fullName>
    </submittedName>
</protein>
<dbReference type="GO" id="GO:0034058">
    <property type="term" value="P:endosomal vesicle fusion"/>
    <property type="evidence" value="ECO:0007669"/>
    <property type="project" value="TreeGrafter"/>
</dbReference>
<dbReference type="Proteomes" id="UP000046393">
    <property type="component" value="Unplaced"/>
</dbReference>
<dbReference type="PANTHER" id="PTHR12894:SF49">
    <property type="entry name" value="VAM6_VPS39-LIKE PROTEIN"/>
    <property type="match status" value="1"/>
</dbReference>
<dbReference type="GO" id="GO:0006914">
    <property type="term" value="P:autophagy"/>
    <property type="evidence" value="ECO:0007669"/>
    <property type="project" value="TreeGrafter"/>
</dbReference>
<evidence type="ECO:0000259" key="6">
    <source>
        <dbReference type="PROSITE" id="PS50219"/>
    </source>
</evidence>
<reference evidence="8" key="1">
    <citation type="submission" date="2017-02" db="UniProtKB">
        <authorList>
            <consortium name="WormBaseParasite"/>
        </authorList>
    </citation>
    <scope>IDENTIFICATION</scope>
</reference>
<dbReference type="InterPro" id="IPR019453">
    <property type="entry name" value="VPS39/TGFA1_Znf"/>
</dbReference>
<dbReference type="GO" id="GO:0012505">
    <property type="term" value="C:endomembrane system"/>
    <property type="evidence" value="ECO:0007669"/>
    <property type="project" value="UniProtKB-SubCell"/>
</dbReference>
<dbReference type="InterPro" id="IPR001180">
    <property type="entry name" value="CNH_dom"/>
</dbReference>
<evidence type="ECO:0000313" key="7">
    <source>
        <dbReference type="Proteomes" id="UP000046393"/>
    </source>
</evidence>
<dbReference type="InterPro" id="IPR000595">
    <property type="entry name" value="cNMP-bd_dom"/>
</dbReference>
<dbReference type="Pfam" id="PF10367">
    <property type="entry name" value="zf-Vps39_C"/>
    <property type="match status" value="1"/>
</dbReference>
<evidence type="ECO:0000313" key="8">
    <source>
        <dbReference type="WBParaSite" id="SMUV_0000562401-mRNA-1"/>
    </source>
</evidence>
<accession>A0A0N5AM33</accession>
<feature type="repeat" description="CHCR" evidence="4">
    <location>
        <begin position="583"/>
        <end position="757"/>
    </location>
</feature>
<keyword evidence="7" id="KW-1185">Reference proteome</keyword>
<evidence type="ECO:0000259" key="5">
    <source>
        <dbReference type="PROSITE" id="PS50042"/>
    </source>
</evidence>
<feature type="domain" description="CNH" evidence="6">
    <location>
        <begin position="17"/>
        <end position="289"/>
    </location>
</feature>
<keyword evidence="2" id="KW-0472">Membrane</keyword>
<dbReference type="InterPro" id="IPR000547">
    <property type="entry name" value="Clathrin_H-chain/VPS_repeat"/>
</dbReference>
<dbReference type="PROSITE" id="PS50219">
    <property type="entry name" value="CNH"/>
    <property type="match status" value="1"/>
</dbReference>
<dbReference type="Pfam" id="PF10366">
    <property type="entry name" value="Vps39_1"/>
    <property type="match status" value="1"/>
</dbReference>
<proteinExistence type="inferred from homology"/>
<dbReference type="Pfam" id="PF00780">
    <property type="entry name" value="CNH"/>
    <property type="match status" value="1"/>
</dbReference>
<comment type="subcellular location">
    <subcellularLocation>
        <location evidence="1">Endomembrane system</location>
        <topology evidence="1">Peripheral membrane protein</topology>
    </subcellularLocation>
</comment>
<dbReference type="WBParaSite" id="SMUV_0000562401-mRNA-1">
    <property type="protein sequence ID" value="SMUV_0000562401-mRNA-1"/>
    <property type="gene ID" value="SMUV_0000562401"/>
</dbReference>
<evidence type="ECO:0000256" key="4">
    <source>
        <dbReference type="PROSITE-ProRule" id="PRU01006"/>
    </source>
</evidence>
<dbReference type="AlphaFoldDB" id="A0A0N5AM33"/>
<evidence type="ECO:0000256" key="2">
    <source>
        <dbReference type="ARBA" id="ARBA00023136"/>
    </source>
</evidence>
<comment type="similarity">
    <text evidence="3">Belongs to the VAM6/VPS39 family.</text>
</comment>
<dbReference type="PANTHER" id="PTHR12894">
    <property type="entry name" value="CNH DOMAIN CONTAINING"/>
    <property type="match status" value="1"/>
</dbReference>
<dbReference type="InterPro" id="IPR032914">
    <property type="entry name" value="Vam6/VPS39/TRAP1"/>
</dbReference>
<organism evidence="7 8">
    <name type="scientific">Syphacia muris</name>
    <dbReference type="NCBI Taxonomy" id="451379"/>
    <lineage>
        <taxon>Eukaryota</taxon>
        <taxon>Metazoa</taxon>
        <taxon>Ecdysozoa</taxon>
        <taxon>Nematoda</taxon>
        <taxon>Chromadorea</taxon>
        <taxon>Rhabditida</taxon>
        <taxon>Spirurina</taxon>
        <taxon>Oxyuridomorpha</taxon>
        <taxon>Oxyuroidea</taxon>
        <taxon>Oxyuridae</taxon>
        <taxon>Syphacia</taxon>
    </lineage>
</organism>